<evidence type="ECO:0000313" key="1">
    <source>
        <dbReference type="Proteomes" id="UP000887574"/>
    </source>
</evidence>
<organism evidence="1 2">
    <name type="scientific">Ditylenchus dipsaci</name>
    <dbReference type="NCBI Taxonomy" id="166011"/>
    <lineage>
        <taxon>Eukaryota</taxon>
        <taxon>Metazoa</taxon>
        <taxon>Ecdysozoa</taxon>
        <taxon>Nematoda</taxon>
        <taxon>Chromadorea</taxon>
        <taxon>Rhabditida</taxon>
        <taxon>Tylenchina</taxon>
        <taxon>Tylenchomorpha</taxon>
        <taxon>Sphaerularioidea</taxon>
        <taxon>Anguinidae</taxon>
        <taxon>Anguininae</taxon>
        <taxon>Ditylenchus</taxon>
    </lineage>
</organism>
<evidence type="ECO:0000313" key="2">
    <source>
        <dbReference type="WBParaSite" id="jg26228"/>
    </source>
</evidence>
<dbReference type="AlphaFoldDB" id="A0A915E2E6"/>
<keyword evidence="1" id="KW-1185">Reference proteome</keyword>
<accession>A0A915E2E6</accession>
<proteinExistence type="predicted"/>
<name>A0A915E2E6_9BILA</name>
<dbReference type="Proteomes" id="UP000887574">
    <property type="component" value="Unplaced"/>
</dbReference>
<protein>
    <submittedName>
        <fullName evidence="2">Uncharacterized protein</fullName>
    </submittedName>
</protein>
<dbReference type="WBParaSite" id="jg26228">
    <property type="protein sequence ID" value="jg26228"/>
    <property type="gene ID" value="jg26228"/>
</dbReference>
<sequence length="104" mass="11899">MRQKLHALTGANAVHAATLNKTATTSSRTSLALVLEVWHNWLRQPWFYMTEDVIEATTMCLVAQAQEYEESQTEEELEISVLREFGRCLEQIIENANSCQTNVR</sequence>
<reference evidence="2" key="1">
    <citation type="submission" date="2022-11" db="UniProtKB">
        <authorList>
            <consortium name="WormBaseParasite"/>
        </authorList>
    </citation>
    <scope>IDENTIFICATION</scope>
</reference>